<feature type="transmembrane region" description="Helical" evidence="2">
    <location>
        <begin position="324"/>
        <end position="344"/>
    </location>
</feature>
<dbReference type="PANTHER" id="PTHR35872">
    <property type="entry name" value="INTEGRAL MEMBRANE PROTEIN (AFU_ORTHOLOGUE AFUA_5G07110)"/>
    <property type="match status" value="1"/>
</dbReference>
<feature type="region of interest" description="Disordered" evidence="1">
    <location>
        <begin position="1"/>
        <end position="61"/>
    </location>
</feature>
<feature type="transmembrane region" description="Helical" evidence="2">
    <location>
        <begin position="163"/>
        <end position="193"/>
    </location>
</feature>
<gene>
    <name evidence="3" type="ORF">LLEC1_00304</name>
</gene>
<feature type="transmembrane region" description="Helical" evidence="2">
    <location>
        <begin position="356"/>
        <end position="376"/>
    </location>
</feature>
<organism evidence="3 4">
    <name type="scientific">Cordyceps confragosa</name>
    <name type="common">Lecanicillium lecanii</name>
    <dbReference type="NCBI Taxonomy" id="2714763"/>
    <lineage>
        <taxon>Eukaryota</taxon>
        <taxon>Fungi</taxon>
        <taxon>Dikarya</taxon>
        <taxon>Ascomycota</taxon>
        <taxon>Pezizomycotina</taxon>
        <taxon>Sordariomycetes</taxon>
        <taxon>Hypocreomycetidae</taxon>
        <taxon>Hypocreales</taxon>
        <taxon>Cordycipitaceae</taxon>
        <taxon>Akanthomyces</taxon>
    </lineage>
</organism>
<feature type="compositionally biased region" description="Low complexity" evidence="1">
    <location>
        <begin position="31"/>
        <end position="45"/>
    </location>
</feature>
<name>A0A179ICF7_CORDF</name>
<dbReference type="OMA" id="ITRMDAV"/>
<feature type="compositionally biased region" description="Basic and acidic residues" evidence="1">
    <location>
        <begin position="414"/>
        <end position="442"/>
    </location>
</feature>
<dbReference type="Pfam" id="PF11204">
    <property type="entry name" value="DUF2985"/>
    <property type="match status" value="1"/>
</dbReference>
<feature type="region of interest" description="Disordered" evidence="1">
    <location>
        <begin position="407"/>
        <end position="448"/>
    </location>
</feature>
<dbReference type="AlphaFoldDB" id="A0A179ICF7"/>
<evidence type="ECO:0000313" key="4">
    <source>
        <dbReference type="Proteomes" id="UP000243081"/>
    </source>
</evidence>
<keyword evidence="2" id="KW-0812">Transmembrane</keyword>
<keyword evidence="2" id="KW-0472">Membrane</keyword>
<evidence type="ECO:0000313" key="3">
    <source>
        <dbReference type="EMBL" id="OAR00368.1"/>
    </source>
</evidence>
<dbReference type="InterPro" id="IPR021369">
    <property type="entry name" value="DUF2985"/>
</dbReference>
<protein>
    <recommendedName>
        <fullName evidence="5">Alpha-L-rhamnosidase C-terminal domain-containing protein</fullName>
    </recommendedName>
</protein>
<comment type="caution">
    <text evidence="3">The sequence shown here is derived from an EMBL/GenBank/DDBJ whole genome shotgun (WGS) entry which is preliminary data.</text>
</comment>
<evidence type="ECO:0000256" key="2">
    <source>
        <dbReference type="SAM" id="Phobius"/>
    </source>
</evidence>
<evidence type="ECO:0008006" key="5">
    <source>
        <dbReference type="Google" id="ProtNLM"/>
    </source>
</evidence>
<sequence>MTTPNNTEPFPSVGDETIDATRRPSHEDARSAAATRPTASSSISSRIRRLSVTFEESGPPEGFMAATGGIASSMITGRPARNSISSSIERRDSASQAQDVSPGPIRTNTIHSVAEEQEPQHIPFEPSAAKFNESSATAAFPNGYHFPPKHSFWQSTKDASITFWNYFITPVGFLVTLYGLNVVAWGGMLFLLLCNASPAMCRPNCNDINSPRRIWIEIDSQILNALFCVTGFGLAPWRFRDLYFLMKYRLGGQEVGLRRLAGIHRGWFRLQGSSDLHPSIGPENVANRPIKGDSDPVPYPEDKIPDAPLTGVRARATALWKLDFVIWFMVGNTLLQCVLCGFMWGMNRYDRPSWSTGLFVALGCIVAIIAGLVMFFEGKAVKGIEGIPISQSDMDLLARDRERGVYHYNNMGDKNQEKSKKEKKEKKEATKTRHGKEERLKEAVVTTT</sequence>
<dbReference type="EMBL" id="LUKN01001745">
    <property type="protein sequence ID" value="OAR00368.1"/>
    <property type="molecule type" value="Genomic_DNA"/>
</dbReference>
<feature type="compositionally biased region" description="Basic and acidic residues" evidence="1">
    <location>
        <begin position="19"/>
        <end position="30"/>
    </location>
</feature>
<accession>A0A179ICF7</accession>
<reference evidence="3 4" key="1">
    <citation type="submission" date="2016-03" db="EMBL/GenBank/DDBJ databases">
        <title>Fine-scale spatial genetic structure of a fungal parasite of coffee scale insects.</title>
        <authorList>
            <person name="Jackson D."/>
            <person name="Zemenick K.A."/>
            <person name="Malloure B."/>
            <person name="Quandt C.A."/>
            <person name="James T.Y."/>
        </authorList>
    </citation>
    <scope>NUCLEOTIDE SEQUENCE [LARGE SCALE GENOMIC DNA]</scope>
    <source>
        <strain evidence="3 4">UM487</strain>
    </source>
</reference>
<keyword evidence="2" id="KW-1133">Transmembrane helix</keyword>
<feature type="region of interest" description="Disordered" evidence="1">
    <location>
        <begin position="75"/>
        <end position="105"/>
    </location>
</feature>
<proteinExistence type="predicted"/>
<dbReference type="Proteomes" id="UP000243081">
    <property type="component" value="Unassembled WGS sequence"/>
</dbReference>
<evidence type="ECO:0000256" key="1">
    <source>
        <dbReference type="SAM" id="MobiDB-lite"/>
    </source>
</evidence>
<dbReference type="OrthoDB" id="6407410at2759"/>
<keyword evidence="4" id="KW-1185">Reference proteome</keyword>
<dbReference type="PANTHER" id="PTHR35872:SF1">
    <property type="entry name" value="ALPHA-L-RHAMNOSIDASE C"/>
    <property type="match status" value="1"/>
</dbReference>